<accession>A0A317Q763</accession>
<protein>
    <submittedName>
        <fullName evidence="1">Uncharacterized protein</fullName>
    </submittedName>
</protein>
<dbReference type="EMBL" id="QGTS01000002">
    <property type="protein sequence ID" value="PWW11590.1"/>
    <property type="molecule type" value="Genomic_DNA"/>
</dbReference>
<dbReference type="AlphaFoldDB" id="A0A317Q763"/>
<keyword evidence="2" id="KW-1185">Reference proteome</keyword>
<reference evidence="1 2" key="1">
    <citation type="submission" date="2018-05" db="EMBL/GenBank/DDBJ databases">
        <title>Genomic Encyclopedia of Type Strains, Phase IV (KMG-IV): sequencing the most valuable type-strain genomes for metagenomic binning, comparative biology and taxonomic classification.</title>
        <authorList>
            <person name="Goeker M."/>
        </authorList>
    </citation>
    <scope>NUCLEOTIDE SEQUENCE [LARGE SCALE GENOMIC DNA]</scope>
    <source>
        <strain evidence="1 2">DSM 19579</strain>
    </source>
</reference>
<gene>
    <name evidence="1" type="ORF">DES37_102197</name>
</gene>
<sequence length="43" mass="4725">MRITAFACVAESPQQGACLNITGHLVTWEKKSQLHENGSQNIL</sequence>
<evidence type="ECO:0000313" key="2">
    <source>
        <dbReference type="Proteomes" id="UP000246744"/>
    </source>
</evidence>
<proteinExistence type="predicted"/>
<comment type="caution">
    <text evidence="1">The sequence shown here is derived from an EMBL/GenBank/DDBJ whole genome shotgun (WGS) entry which is preliminary data.</text>
</comment>
<name>A0A317Q763_9ENTR</name>
<dbReference type="Proteomes" id="UP000246744">
    <property type="component" value="Unassembled WGS sequence"/>
</dbReference>
<organism evidence="1 2">
    <name type="scientific">Mangrovibacter plantisponsor</name>
    <dbReference type="NCBI Taxonomy" id="451513"/>
    <lineage>
        <taxon>Bacteria</taxon>
        <taxon>Pseudomonadati</taxon>
        <taxon>Pseudomonadota</taxon>
        <taxon>Gammaproteobacteria</taxon>
        <taxon>Enterobacterales</taxon>
        <taxon>Enterobacteriaceae</taxon>
        <taxon>Mangrovibacter</taxon>
    </lineage>
</organism>
<evidence type="ECO:0000313" key="1">
    <source>
        <dbReference type="EMBL" id="PWW11590.1"/>
    </source>
</evidence>